<name>A0A6I6HMD5_VARPD</name>
<dbReference type="EMBL" id="CP046622">
    <property type="protein sequence ID" value="QGW84050.1"/>
    <property type="molecule type" value="Genomic_DNA"/>
</dbReference>
<gene>
    <name evidence="1" type="ORF">GOQ09_21820</name>
</gene>
<proteinExistence type="predicted"/>
<sequence>MVTQVIHNATITLQLPFGMSASAEVAALRTAGIPVDGLGNATSGYLFVRTTGRGDNRTNTFRWFATSIGRDPIDVTSLPGSPSLACR</sequence>
<evidence type="ECO:0000313" key="2">
    <source>
        <dbReference type="Proteomes" id="UP000425817"/>
    </source>
</evidence>
<accession>A0A6I6HMD5</accession>
<organism evidence="1 2">
    <name type="scientific">Variovorax paradoxus</name>
    <dbReference type="NCBI Taxonomy" id="34073"/>
    <lineage>
        <taxon>Bacteria</taxon>
        <taxon>Pseudomonadati</taxon>
        <taxon>Pseudomonadota</taxon>
        <taxon>Betaproteobacteria</taxon>
        <taxon>Burkholderiales</taxon>
        <taxon>Comamonadaceae</taxon>
        <taxon>Variovorax</taxon>
    </lineage>
</organism>
<protein>
    <submittedName>
        <fullName evidence="1">Uncharacterized protein</fullName>
    </submittedName>
</protein>
<reference evidence="1 2" key="1">
    <citation type="submission" date="2019-12" db="EMBL/GenBank/DDBJ databases">
        <title>Hybrid Genome Assemblies of two High G+C Isolates from Undergraduate Microbiology Courses.</title>
        <authorList>
            <person name="Ne Ville C.J."/>
            <person name="Enright D."/>
            <person name="Hernandez I."/>
            <person name="Dodsworth J."/>
            <person name="Orwin P.M."/>
        </authorList>
    </citation>
    <scope>NUCLEOTIDE SEQUENCE [LARGE SCALE GENOMIC DNA]</scope>
    <source>
        <strain evidence="1 2">CSUSB</strain>
    </source>
</reference>
<dbReference type="OrthoDB" id="8858137at2"/>
<dbReference type="RefSeq" id="WP_157615647.1">
    <property type="nucleotide sequence ID" value="NZ_CP046622.1"/>
</dbReference>
<evidence type="ECO:0000313" key="1">
    <source>
        <dbReference type="EMBL" id="QGW84050.1"/>
    </source>
</evidence>
<dbReference type="AlphaFoldDB" id="A0A6I6HMD5"/>
<dbReference type="Proteomes" id="UP000425817">
    <property type="component" value="Chromosome"/>
</dbReference>